<accession>A0A0F9AUB6</accession>
<evidence type="ECO:0000313" key="1">
    <source>
        <dbReference type="EMBL" id="KKL13035.1"/>
    </source>
</evidence>
<dbReference type="AlphaFoldDB" id="A0A0F9AUB6"/>
<comment type="caution">
    <text evidence="1">The sequence shown here is derived from an EMBL/GenBank/DDBJ whole genome shotgun (WGS) entry which is preliminary data.</text>
</comment>
<name>A0A0F9AUB6_9ZZZZ</name>
<sequence length="79" mass="8995">MKFKVYGGMSFHKGKQVRAIVATKTKKKARELFDISYSYFTDYFGETGNEKELEIALANPEIVFCTAIQGSENYIILES</sequence>
<reference evidence="1" key="1">
    <citation type="journal article" date="2015" name="Nature">
        <title>Complex archaea that bridge the gap between prokaryotes and eukaryotes.</title>
        <authorList>
            <person name="Spang A."/>
            <person name="Saw J.H."/>
            <person name="Jorgensen S.L."/>
            <person name="Zaremba-Niedzwiedzka K."/>
            <person name="Martijn J."/>
            <person name="Lind A.E."/>
            <person name="van Eijk R."/>
            <person name="Schleper C."/>
            <person name="Guy L."/>
            <person name="Ettema T.J."/>
        </authorList>
    </citation>
    <scope>NUCLEOTIDE SEQUENCE</scope>
</reference>
<gene>
    <name evidence="1" type="ORF">LCGC14_2529790</name>
</gene>
<dbReference type="EMBL" id="LAZR01041021">
    <property type="protein sequence ID" value="KKL13035.1"/>
    <property type="molecule type" value="Genomic_DNA"/>
</dbReference>
<proteinExistence type="predicted"/>
<organism evidence="1">
    <name type="scientific">marine sediment metagenome</name>
    <dbReference type="NCBI Taxonomy" id="412755"/>
    <lineage>
        <taxon>unclassified sequences</taxon>
        <taxon>metagenomes</taxon>
        <taxon>ecological metagenomes</taxon>
    </lineage>
</organism>
<protein>
    <submittedName>
        <fullName evidence="1">Uncharacterized protein</fullName>
    </submittedName>
</protein>